<dbReference type="EMBL" id="JH000857">
    <property type="protein sequence ID" value="EGW04851.1"/>
    <property type="molecule type" value="Genomic_DNA"/>
</dbReference>
<dbReference type="Proteomes" id="UP000001075">
    <property type="component" value="Unassembled WGS sequence"/>
</dbReference>
<reference evidence="3" key="1">
    <citation type="journal article" date="2011" name="Nat. Biotechnol.">
        <title>The genomic sequence of the Chinese hamster ovary (CHO)-K1 cell line.</title>
        <authorList>
            <person name="Xu X."/>
            <person name="Nagarajan H."/>
            <person name="Lewis N.E."/>
            <person name="Pan S."/>
            <person name="Cai Z."/>
            <person name="Liu X."/>
            <person name="Chen W."/>
            <person name="Xie M."/>
            <person name="Wang W."/>
            <person name="Hammond S."/>
            <person name="Andersen M.R."/>
            <person name="Neff N."/>
            <person name="Passarelli B."/>
            <person name="Koh W."/>
            <person name="Fan H.C."/>
            <person name="Wang J."/>
            <person name="Gui Y."/>
            <person name="Lee K.H."/>
            <person name="Betenbaugh M.J."/>
            <person name="Quake S.R."/>
            <person name="Famili I."/>
            <person name="Palsson B.O."/>
            <person name="Wang J."/>
        </authorList>
    </citation>
    <scope>NUCLEOTIDE SEQUENCE [LARGE SCALE GENOMIC DNA]</scope>
    <source>
        <strain evidence="3">CHO K1 cell line</strain>
    </source>
</reference>
<dbReference type="InParanoid" id="G3HX46"/>
<accession>G3HX46</accession>
<proteinExistence type="predicted"/>
<dbReference type="AlphaFoldDB" id="G3HX46"/>
<evidence type="ECO:0000256" key="1">
    <source>
        <dbReference type="SAM" id="MobiDB-lite"/>
    </source>
</evidence>
<name>G3HX46_CRIGR</name>
<evidence type="ECO:0000313" key="3">
    <source>
        <dbReference type="Proteomes" id="UP000001075"/>
    </source>
</evidence>
<feature type="compositionally biased region" description="Polar residues" evidence="1">
    <location>
        <begin position="1"/>
        <end position="13"/>
    </location>
</feature>
<gene>
    <name evidence="2" type="ORF">I79_015563</name>
</gene>
<evidence type="ECO:0000313" key="2">
    <source>
        <dbReference type="EMBL" id="EGW04851.1"/>
    </source>
</evidence>
<organism evidence="2 3">
    <name type="scientific">Cricetulus griseus</name>
    <name type="common">Chinese hamster</name>
    <name type="synonym">Cricetulus barabensis griseus</name>
    <dbReference type="NCBI Taxonomy" id="10029"/>
    <lineage>
        <taxon>Eukaryota</taxon>
        <taxon>Metazoa</taxon>
        <taxon>Chordata</taxon>
        <taxon>Craniata</taxon>
        <taxon>Vertebrata</taxon>
        <taxon>Euteleostomi</taxon>
        <taxon>Mammalia</taxon>
        <taxon>Eutheria</taxon>
        <taxon>Euarchontoglires</taxon>
        <taxon>Glires</taxon>
        <taxon>Rodentia</taxon>
        <taxon>Myomorpha</taxon>
        <taxon>Muroidea</taxon>
        <taxon>Cricetidae</taxon>
        <taxon>Cricetinae</taxon>
        <taxon>Cricetulus</taxon>
    </lineage>
</organism>
<sequence>MPNTGQYHLTPSWHTGHKHWSSLPTRAVSASAREKGPTVQHRHRQFTSLGKQALKDLESYADCQRLDF</sequence>
<protein>
    <submittedName>
        <fullName evidence="2">Uncharacterized protein</fullName>
    </submittedName>
</protein>
<feature type="region of interest" description="Disordered" evidence="1">
    <location>
        <begin position="1"/>
        <end position="45"/>
    </location>
</feature>